<feature type="compositionally biased region" description="Low complexity" evidence="1">
    <location>
        <begin position="484"/>
        <end position="497"/>
    </location>
</feature>
<evidence type="ECO:0000256" key="1">
    <source>
        <dbReference type="SAM" id="MobiDB-lite"/>
    </source>
</evidence>
<dbReference type="AlphaFoldDB" id="A0A1J4KU22"/>
<dbReference type="Proteomes" id="UP000179807">
    <property type="component" value="Unassembled WGS sequence"/>
</dbReference>
<organism evidence="2 3">
    <name type="scientific">Tritrichomonas foetus</name>
    <dbReference type="NCBI Taxonomy" id="1144522"/>
    <lineage>
        <taxon>Eukaryota</taxon>
        <taxon>Metamonada</taxon>
        <taxon>Parabasalia</taxon>
        <taxon>Tritrichomonadida</taxon>
        <taxon>Tritrichomonadidae</taxon>
        <taxon>Tritrichomonas</taxon>
    </lineage>
</organism>
<proteinExistence type="predicted"/>
<sequence length="615" mass="71267">MKKSERSFSFSSGSNNYAIISKYPTLQSFFSKNQELKPYVYLTENVDIGMNRLKFSVSRNGTHELIKRDLKEFIEKLEYSIQTIQENIFSYSKNNELLEVNRFDFDDINGVLAVRKLVFIRRLIQETQISLLTRRFHILSEILKSAQTMQAFYDDSIIPLNVKCQLDTSFFDIHFGAALNKELKMLEYLKPCEKRFEGHIKQIPKALWQKNFPVFMDGLIHSAIKYTDPDLSYFTPLNLEISLSRCFFNPKSPHRKTIDTFLTDAFKNSNPTDFIQKLVTFCYNFLSDFLQLKKMAVDYQSAALVLVYRSFFDRTYEKFSSFFASTKFCEFSSQSGISSENKLKIILKIEEMKKEKAVKFPILSNLMRPNFDEIKEKHSIRFVFQQDPIFFEAAEFFNTAIFRPNPLDALFEVNRTLITIHRAALTNRFIGIESQNSSPNKCSKQTPYLNNQDQNNQAQTEKSLDEMNQNENQNHQIDNKNQHNHQNQSGNSQNENQIEVNQSQLEKNPSETEKESELDENEVSDGEADSNQKDQSEPLVIVFKGDDSKQLLSFDDLFSLFFGTLMAADLPDIFSLAAFIDCYAPKACLSPSFEYAQANMEALVLHCVNVEKEES</sequence>
<gene>
    <name evidence="2" type="ORF">TRFO_14932</name>
</gene>
<feature type="region of interest" description="Disordered" evidence="1">
    <location>
        <begin position="476"/>
        <end position="535"/>
    </location>
</feature>
<dbReference type="EMBL" id="MLAK01000335">
    <property type="protein sequence ID" value="OHT14634.1"/>
    <property type="molecule type" value="Genomic_DNA"/>
</dbReference>
<keyword evidence="3" id="KW-1185">Reference proteome</keyword>
<feature type="compositionally biased region" description="Polar residues" evidence="1">
    <location>
        <begin position="498"/>
        <end position="507"/>
    </location>
</feature>
<feature type="region of interest" description="Disordered" evidence="1">
    <location>
        <begin position="433"/>
        <end position="463"/>
    </location>
</feature>
<dbReference type="VEuPathDB" id="TrichDB:TRFO_14932"/>
<accession>A0A1J4KU22</accession>
<dbReference type="RefSeq" id="XP_068367770.1">
    <property type="nucleotide sequence ID" value="XM_068498099.1"/>
</dbReference>
<dbReference type="GeneID" id="94832803"/>
<evidence type="ECO:0000313" key="2">
    <source>
        <dbReference type="EMBL" id="OHT14634.1"/>
    </source>
</evidence>
<evidence type="ECO:0008006" key="4">
    <source>
        <dbReference type="Google" id="ProtNLM"/>
    </source>
</evidence>
<comment type="caution">
    <text evidence="2">The sequence shown here is derived from an EMBL/GenBank/DDBJ whole genome shotgun (WGS) entry which is preliminary data.</text>
</comment>
<reference evidence="2" key="1">
    <citation type="submission" date="2016-10" db="EMBL/GenBank/DDBJ databases">
        <authorList>
            <person name="Benchimol M."/>
            <person name="Almeida L.G."/>
            <person name="Vasconcelos A.T."/>
            <person name="Perreira-Neves A."/>
            <person name="Rosa I.A."/>
            <person name="Tasca T."/>
            <person name="Bogo M.R."/>
            <person name="de Souza W."/>
        </authorList>
    </citation>
    <scope>NUCLEOTIDE SEQUENCE [LARGE SCALE GENOMIC DNA]</scope>
    <source>
        <strain evidence="2">K</strain>
    </source>
</reference>
<feature type="compositionally biased region" description="Acidic residues" evidence="1">
    <location>
        <begin position="516"/>
        <end position="528"/>
    </location>
</feature>
<name>A0A1J4KU22_9EUKA</name>
<evidence type="ECO:0000313" key="3">
    <source>
        <dbReference type="Proteomes" id="UP000179807"/>
    </source>
</evidence>
<protein>
    <recommendedName>
        <fullName evidence="4">VPS9 domain-containing protein</fullName>
    </recommendedName>
</protein>